<accession>A0A916LD67</accession>
<proteinExistence type="predicted"/>
<sequence>MIETGPARRSRSHGAASGSTELTRTRTSRLGGIALINRPLASSRTTVTNTSRELLRT</sequence>
<feature type="compositionally biased region" description="Low complexity" evidence="1">
    <location>
        <begin position="13"/>
        <end position="22"/>
    </location>
</feature>
<dbReference type="EMBL" id="CSBK01001739">
    <property type="protein sequence ID" value="COZ08740.1"/>
    <property type="molecule type" value="Genomic_DNA"/>
</dbReference>
<reference evidence="3" key="1">
    <citation type="submission" date="2015-03" db="EMBL/GenBank/DDBJ databases">
        <authorList>
            <consortium name="Pathogen Informatics"/>
        </authorList>
    </citation>
    <scope>NUCLEOTIDE SEQUENCE [LARGE SCALE GENOMIC DNA]</scope>
    <source>
        <strain evidence="3">N09902308</strain>
    </source>
</reference>
<organism evidence="2 3">
    <name type="scientific">Mycobacterium tuberculosis</name>
    <dbReference type="NCBI Taxonomy" id="1773"/>
    <lineage>
        <taxon>Bacteria</taxon>
        <taxon>Bacillati</taxon>
        <taxon>Actinomycetota</taxon>
        <taxon>Actinomycetes</taxon>
        <taxon>Mycobacteriales</taxon>
        <taxon>Mycobacteriaceae</taxon>
        <taxon>Mycobacterium</taxon>
        <taxon>Mycobacterium tuberculosis complex</taxon>
    </lineage>
</organism>
<evidence type="ECO:0000313" key="3">
    <source>
        <dbReference type="Proteomes" id="UP000039021"/>
    </source>
</evidence>
<dbReference type="AlphaFoldDB" id="A0A916LD67"/>
<name>A0A916LD67_MYCTX</name>
<comment type="caution">
    <text evidence="2">The sequence shown here is derived from an EMBL/GenBank/DDBJ whole genome shotgun (WGS) entry which is preliminary data.</text>
</comment>
<evidence type="ECO:0000256" key="1">
    <source>
        <dbReference type="SAM" id="MobiDB-lite"/>
    </source>
</evidence>
<gene>
    <name evidence="2" type="ORF">ERS007739_03380</name>
</gene>
<protein>
    <submittedName>
        <fullName evidence="2">Uncharacterized protein</fullName>
    </submittedName>
</protein>
<dbReference type="Proteomes" id="UP000039021">
    <property type="component" value="Unassembled WGS sequence"/>
</dbReference>
<evidence type="ECO:0000313" key="2">
    <source>
        <dbReference type="EMBL" id="COZ08740.1"/>
    </source>
</evidence>
<feature type="region of interest" description="Disordered" evidence="1">
    <location>
        <begin position="1"/>
        <end position="33"/>
    </location>
</feature>